<gene>
    <name evidence="9" type="ORF">SPI_02398</name>
</gene>
<protein>
    <recommendedName>
        <fullName evidence="8">Rhodopsin domain-containing protein</fullName>
    </recommendedName>
</protein>
<feature type="transmembrane region" description="Helical" evidence="7">
    <location>
        <begin position="42"/>
        <end position="61"/>
    </location>
</feature>
<evidence type="ECO:0000256" key="4">
    <source>
        <dbReference type="ARBA" id="ARBA00023136"/>
    </source>
</evidence>
<evidence type="ECO:0000313" key="10">
    <source>
        <dbReference type="Proteomes" id="UP000076874"/>
    </source>
</evidence>
<evidence type="ECO:0000259" key="8">
    <source>
        <dbReference type="Pfam" id="PF20684"/>
    </source>
</evidence>
<keyword evidence="2 7" id="KW-0812">Transmembrane</keyword>
<feature type="transmembrane region" description="Helical" evidence="7">
    <location>
        <begin position="232"/>
        <end position="249"/>
    </location>
</feature>
<comment type="subcellular location">
    <subcellularLocation>
        <location evidence="1">Membrane</location>
        <topology evidence="1">Multi-pass membrane protein</topology>
    </subcellularLocation>
</comment>
<feature type="domain" description="Rhodopsin" evidence="8">
    <location>
        <begin position="57"/>
        <end position="293"/>
    </location>
</feature>
<dbReference type="STRING" id="1081102.A0A167XZ74"/>
<accession>A0A167XZ74</accession>
<feature type="transmembrane region" description="Helical" evidence="7">
    <location>
        <begin position="201"/>
        <end position="220"/>
    </location>
</feature>
<keyword evidence="3 7" id="KW-1133">Transmembrane helix</keyword>
<keyword evidence="4 7" id="KW-0472">Membrane</keyword>
<proteinExistence type="inferred from homology"/>
<evidence type="ECO:0000256" key="6">
    <source>
        <dbReference type="SAM" id="MobiDB-lite"/>
    </source>
</evidence>
<evidence type="ECO:0000256" key="3">
    <source>
        <dbReference type="ARBA" id="ARBA00022989"/>
    </source>
</evidence>
<comment type="similarity">
    <text evidence="5">Belongs to the SAT4 family.</text>
</comment>
<evidence type="ECO:0000256" key="1">
    <source>
        <dbReference type="ARBA" id="ARBA00004141"/>
    </source>
</evidence>
<organism evidence="9 10">
    <name type="scientific">Niveomyces insectorum RCEF 264</name>
    <dbReference type="NCBI Taxonomy" id="1081102"/>
    <lineage>
        <taxon>Eukaryota</taxon>
        <taxon>Fungi</taxon>
        <taxon>Dikarya</taxon>
        <taxon>Ascomycota</taxon>
        <taxon>Pezizomycotina</taxon>
        <taxon>Sordariomycetes</taxon>
        <taxon>Hypocreomycetidae</taxon>
        <taxon>Hypocreales</taxon>
        <taxon>Cordycipitaceae</taxon>
        <taxon>Niveomyces</taxon>
    </lineage>
</organism>
<dbReference type="GO" id="GO:0016020">
    <property type="term" value="C:membrane"/>
    <property type="evidence" value="ECO:0007669"/>
    <property type="project" value="UniProtKB-SubCell"/>
</dbReference>
<dbReference type="PANTHER" id="PTHR33048">
    <property type="entry name" value="PTH11-LIKE INTEGRAL MEMBRANE PROTEIN (AFU_ORTHOLOGUE AFUA_5G11245)"/>
    <property type="match status" value="1"/>
</dbReference>
<dbReference type="Pfam" id="PF20684">
    <property type="entry name" value="Fung_rhodopsin"/>
    <property type="match status" value="1"/>
</dbReference>
<comment type="caution">
    <text evidence="9">The sequence shown here is derived from an EMBL/GenBank/DDBJ whole genome shotgun (WGS) entry which is preliminary data.</text>
</comment>
<evidence type="ECO:0000256" key="5">
    <source>
        <dbReference type="ARBA" id="ARBA00038359"/>
    </source>
</evidence>
<evidence type="ECO:0000313" key="9">
    <source>
        <dbReference type="EMBL" id="OAA65611.1"/>
    </source>
</evidence>
<name>A0A167XZ74_9HYPO</name>
<feature type="region of interest" description="Disordered" evidence="6">
    <location>
        <begin position="415"/>
        <end position="441"/>
    </location>
</feature>
<keyword evidence="10" id="KW-1185">Reference proteome</keyword>
<dbReference type="PANTHER" id="PTHR33048:SF42">
    <property type="entry name" value="INTEGRAL MEMBRANE PROTEIN"/>
    <property type="match status" value="1"/>
</dbReference>
<reference evidence="9 10" key="1">
    <citation type="journal article" date="2016" name="Genome Biol. Evol.">
        <title>Divergent and convergent evolution of fungal pathogenicity.</title>
        <authorList>
            <person name="Shang Y."/>
            <person name="Xiao G."/>
            <person name="Zheng P."/>
            <person name="Cen K."/>
            <person name="Zhan S."/>
            <person name="Wang C."/>
        </authorList>
    </citation>
    <scope>NUCLEOTIDE SEQUENCE [LARGE SCALE GENOMIC DNA]</scope>
    <source>
        <strain evidence="9 10">RCEF 264</strain>
    </source>
</reference>
<dbReference type="InterPro" id="IPR049326">
    <property type="entry name" value="Rhodopsin_dom_fungi"/>
</dbReference>
<evidence type="ECO:0000256" key="7">
    <source>
        <dbReference type="SAM" id="Phobius"/>
    </source>
</evidence>
<evidence type="ECO:0000256" key="2">
    <source>
        <dbReference type="ARBA" id="ARBA00022692"/>
    </source>
</evidence>
<feature type="transmembrane region" description="Helical" evidence="7">
    <location>
        <begin position="73"/>
        <end position="98"/>
    </location>
</feature>
<dbReference type="AlphaFoldDB" id="A0A167XZ74"/>
<feature type="transmembrane region" description="Helical" evidence="7">
    <location>
        <begin position="151"/>
        <end position="171"/>
    </location>
</feature>
<sequence length="441" mass="46474">MEHPLTPTPTLVQRATGAVAAVANGTPLALLPHDNQGPQLNFTIWLLTGLSLGFLSLRVYCKFLRGRGLWWDDYVLISSWVALALASAFTTACTAYGYGKHLWDIPPANFPPLNVVSTIAGTFSILAAAWSKTSFAMTVLRISTGWMRWTIWFIIMSVNVVLGVSAIFQWIHCVPVQRIFDGTVKGTCWDADVTSYYNTFASAYSGTVDMVLAMFPWKIIWGMSMNRKEKTGVLFAMSMGVFAGVASFIKVSKVGSLTNPDPGETVQLVIWGVAESAITIIAASIPILRALLRDGKLSNAPRSDDEIELNTASSAWSASGAGGSRSSGAIGGGIGGGFNGRGRGGCRFSSSSNGSSFSHVINSAIGSVLGTATTTAAPVGTTTATTATATTTLPFGIARTRATGAPTSSWLTAPVTVTPANQNPPRAFDGRRSMPATLGKI</sequence>
<dbReference type="EMBL" id="AZHD01000003">
    <property type="protein sequence ID" value="OAA65611.1"/>
    <property type="molecule type" value="Genomic_DNA"/>
</dbReference>
<feature type="transmembrane region" description="Helical" evidence="7">
    <location>
        <begin position="269"/>
        <end position="292"/>
    </location>
</feature>
<dbReference type="OrthoDB" id="5417887at2759"/>
<dbReference type="Proteomes" id="UP000076874">
    <property type="component" value="Unassembled WGS sequence"/>
</dbReference>
<dbReference type="InterPro" id="IPR052337">
    <property type="entry name" value="SAT4-like"/>
</dbReference>
<feature type="transmembrane region" description="Helical" evidence="7">
    <location>
        <begin position="110"/>
        <end position="130"/>
    </location>
</feature>